<dbReference type="Proteomes" id="UP001066276">
    <property type="component" value="Chromosome 11"/>
</dbReference>
<reference evidence="2" key="1">
    <citation type="journal article" date="2022" name="bioRxiv">
        <title>Sequencing and chromosome-scale assembly of the giantPleurodeles waltlgenome.</title>
        <authorList>
            <person name="Brown T."/>
            <person name="Elewa A."/>
            <person name="Iarovenko S."/>
            <person name="Subramanian E."/>
            <person name="Araus A.J."/>
            <person name="Petzold A."/>
            <person name="Susuki M."/>
            <person name="Suzuki K.-i.T."/>
            <person name="Hayashi T."/>
            <person name="Toyoda A."/>
            <person name="Oliveira C."/>
            <person name="Osipova E."/>
            <person name="Leigh N.D."/>
            <person name="Simon A."/>
            <person name="Yun M.H."/>
        </authorList>
    </citation>
    <scope>NUCLEOTIDE SEQUENCE</scope>
    <source>
        <strain evidence="2">20211129_DDA</strain>
        <tissue evidence="2">Liver</tissue>
    </source>
</reference>
<keyword evidence="3" id="KW-1185">Reference proteome</keyword>
<sequence length="197" mass="20884">MGPSFTHQWKPWRQQLTKPLLDKGLKITIRGENAASRPGEDESDGGTCVSPEHRSARDSGGRQGGGEGEGGVVYSKKQTQNICFTGVITHARPLRGIKRFAEDEGILQDSVPAPSADTKGSRLGVPRVSRSVLSHPPLRSSACDTHAPHCSKSPTPPCSALWGQCHISQCPTNAISPSAPRHPCYAPSGTASLMSPS</sequence>
<feature type="compositionally biased region" description="Gly residues" evidence="1">
    <location>
        <begin position="61"/>
        <end position="71"/>
    </location>
</feature>
<evidence type="ECO:0000256" key="1">
    <source>
        <dbReference type="SAM" id="MobiDB-lite"/>
    </source>
</evidence>
<feature type="compositionally biased region" description="Basic and acidic residues" evidence="1">
    <location>
        <begin position="51"/>
        <end position="60"/>
    </location>
</feature>
<organism evidence="2 3">
    <name type="scientific">Pleurodeles waltl</name>
    <name type="common">Iberian ribbed newt</name>
    <dbReference type="NCBI Taxonomy" id="8319"/>
    <lineage>
        <taxon>Eukaryota</taxon>
        <taxon>Metazoa</taxon>
        <taxon>Chordata</taxon>
        <taxon>Craniata</taxon>
        <taxon>Vertebrata</taxon>
        <taxon>Euteleostomi</taxon>
        <taxon>Amphibia</taxon>
        <taxon>Batrachia</taxon>
        <taxon>Caudata</taxon>
        <taxon>Salamandroidea</taxon>
        <taxon>Salamandridae</taxon>
        <taxon>Pleurodelinae</taxon>
        <taxon>Pleurodeles</taxon>
    </lineage>
</organism>
<gene>
    <name evidence="2" type="ORF">NDU88_000510</name>
</gene>
<name>A0AAV7L731_PLEWA</name>
<accession>A0AAV7L731</accession>
<dbReference type="EMBL" id="JANPWB010000015">
    <property type="protein sequence ID" value="KAJ1087330.1"/>
    <property type="molecule type" value="Genomic_DNA"/>
</dbReference>
<proteinExistence type="predicted"/>
<dbReference type="AlphaFoldDB" id="A0AAV7L731"/>
<evidence type="ECO:0000313" key="3">
    <source>
        <dbReference type="Proteomes" id="UP001066276"/>
    </source>
</evidence>
<protein>
    <submittedName>
        <fullName evidence="2">Uncharacterized protein</fullName>
    </submittedName>
</protein>
<evidence type="ECO:0000313" key="2">
    <source>
        <dbReference type="EMBL" id="KAJ1087330.1"/>
    </source>
</evidence>
<feature type="region of interest" description="Disordered" evidence="1">
    <location>
        <begin position="29"/>
        <end position="72"/>
    </location>
</feature>
<comment type="caution">
    <text evidence="2">The sequence shown here is derived from an EMBL/GenBank/DDBJ whole genome shotgun (WGS) entry which is preliminary data.</text>
</comment>